<comment type="subcellular location">
    <subcellularLocation>
        <location evidence="1">Membrane</location>
        <topology evidence="1">Multi-pass membrane protein</topology>
    </subcellularLocation>
</comment>
<dbReference type="GO" id="GO:0005739">
    <property type="term" value="C:mitochondrion"/>
    <property type="evidence" value="ECO:0007669"/>
    <property type="project" value="TreeGrafter"/>
</dbReference>
<dbReference type="AlphaFoldDB" id="A0AA38LZZ4"/>
<feature type="transmembrane region" description="Helical" evidence="8">
    <location>
        <begin position="77"/>
        <end position="104"/>
    </location>
</feature>
<dbReference type="PANTHER" id="PTHR43448:SF2">
    <property type="entry name" value="PROTOHEME IX FARNESYLTRANSFERASE, MITOCHONDRIAL"/>
    <property type="match status" value="1"/>
</dbReference>
<keyword evidence="4 8" id="KW-1133">Transmembrane helix</keyword>
<keyword evidence="2" id="KW-0808">Transferase</keyword>
<evidence type="ECO:0000256" key="4">
    <source>
        <dbReference type="ARBA" id="ARBA00022989"/>
    </source>
</evidence>
<dbReference type="Proteomes" id="UP001168821">
    <property type="component" value="Unassembled WGS sequence"/>
</dbReference>
<dbReference type="InterPro" id="IPR044878">
    <property type="entry name" value="UbiA_sf"/>
</dbReference>
<dbReference type="GO" id="GO:0016020">
    <property type="term" value="C:membrane"/>
    <property type="evidence" value="ECO:0007669"/>
    <property type="project" value="UniProtKB-SubCell"/>
</dbReference>
<evidence type="ECO:0000256" key="1">
    <source>
        <dbReference type="ARBA" id="ARBA00004141"/>
    </source>
</evidence>
<keyword evidence="6 8" id="KW-0472">Membrane</keyword>
<feature type="transmembrane region" description="Helical" evidence="8">
    <location>
        <begin position="48"/>
        <end position="65"/>
    </location>
</feature>
<name>A0AA38LZZ4_9CUCU</name>
<dbReference type="GO" id="GO:0006784">
    <property type="term" value="P:heme A biosynthetic process"/>
    <property type="evidence" value="ECO:0007669"/>
    <property type="project" value="TreeGrafter"/>
</dbReference>
<keyword evidence="5" id="KW-0350">Heme biosynthesis</keyword>
<comment type="caution">
    <text evidence="9">The sequence shown here is derived from an EMBL/GenBank/DDBJ whole genome shotgun (WGS) entry which is preliminary data.</text>
</comment>
<evidence type="ECO:0000256" key="5">
    <source>
        <dbReference type="ARBA" id="ARBA00023133"/>
    </source>
</evidence>
<dbReference type="GO" id="GO:0008495">
    <property type="term" value="F:protoheme IX farnesyltransferase activity"/>
    <property type="evidence" value="ECO:0007669"/>
    <property type="project" value="InterPro"/>
</dbReference>
<dbReference type="EMBL" id="JALNTZ010003678">
    <property type="protein sequence ID" value="KAJ3616274.1"/>
    <property type="molecule type" value="Genomic_DNA"/>
</dbReference>
<dbReference type="CDD" id="cd13957">
    <property type="entry name" value="PT_UbiA_Cox10"/>
    <property type="match status" value="1"/>
</dbReference>
<dbReference type="Gene3D" id="1.10.357.140">
    <property type="entry name" value="UbiA prenyltransferase"/>
    <property type="match status" value="1"/>
</dbReference>
<feature type="transmembrane region" description="Helical" evidence="8">
    <location>
        <begin position="21"/>
        <end position="42"/>
    </location>
</feature>
<evidence type="ECO:0000256" key="3">
    <source>
        <dbReference type="ARBA" id="ARBA00022692"/>
    </source>
</evidence>
<keyword evidence="10" id="KW-1185">Reference proteome</keyword>
<evidence type="ECO:0000313" key="9">
    <source>
        <dbReference type="EMBL" id="KAJ3616274.1"/>
    </source>
</evidence>
<protein>
    <recommendedName>
        <fullName evidence="7">Heme O synthase</fullName>
    </recommendedName>
</protein>
<dbReference type="InterPro" id="IPR000537">
    <property type="entry name" value="UbiA_prenyltransferase"/>
</dbReference>
<reference evidence="9" key="1">
    <citation type="journal article" date="2023" name="G3 (Bethesda)">
        <title>Whole genome assemblies of Zophobas morio and Tenebrio molitor.</title>
        <authorList>
            <person name="Kaur S."/>
            <person name="Stinson S.A."/>
            <person name="diCenzo G.C."/>
        </authorList>
    </citation>
    <scope>NUCLEOTIDE SEQUENCE</scope>
    <source>
        <strain evidence="9">QUZm001</strain>
    </source>
</reference>
<evidence type="ECO:0000313" key="10">
    <source>
        <dbReference type="Proteomes" id="UP001168821"/>
    </source>
</evidence>
<accession>A0AA38LZZ4</accession>
<evidence type="ECO:0000256" key="7">
    <source>
        <dbReference type="ARBA" id="ARBA00030253"/>
    </source>
</evidence>
<evidence type="ECO:0000256" key="6">
    <source>
        <dbReference type="ARBA" id="ARBA00023136"/>
    </source>
</evidence>
<organism evidence="9 10">
    <name type="scientific">Zophobas morio</name>
    <dbReference type="NCBI Taxonomy" id="2755281"/>
    <lineage>
        <taxon>Eukaryota</taxon>
        <taxon>Metazoa</taxon>
        <taxon>Ecdysozoa</taxon>
        <taxon>Arthropoda</taxon>
        <taxon>Hexapoda</taxon>
        <taxon>Insecta</taxon>
        <taxon>Pterygota</taxon>
        <taxon>Neoptera</taxon>
        <taxon>Endopterygota</taxon>
        <taxon>Coleoptera</taxon>
        <taxon>Polyphaga</taxon>
        <taxon>Cucujiformia</taxon>
        <taxon>Tenebrionidae</taxon>
        <taxon>Zophobas</taxon>
    </lineage>
</organism>
<dbReference type="InterPro" id="IPR006369">
    <property type="entry name" value="Protohaem_IX_farnesylTrfase"/>
</dbReference>
<feature type="transmembrane region" description="Helical" evidence="8">
    <location>
        <begin position="124"/>
        <end position="144"/>
    </location>
</feature>
<proteinExistence type="predicted"/>
<dbReference type="Pfam" id="PF01040">
    <property type="entry name" value="UbiA"/>
    <property type="match status" value="1"/>
</dbReference>
<gene>
    <name evidence="9" type="ORF">Zmor_011956</name>
</gene>
<sequence>MEVPFDAQMSRTKNRPLVRCALTPFHAFNYGVTLGAFGTGILCVKLNSLVAALGFGNIILYSFFYTASKRLHVVNTWIGAVVGAIPPMMGWAACTVYGCVNIYIPILVAKNVLHYIKGNLEDGAWLLGTLLYVWQFPHFNSLSWNLRKDYGRAGQVFYLLVAPCFRNLVLPVGTR</sequence>
<evidence type="ECO:0000256" key="8">
    <source>
        <dbReference type="SAM" id="Phobius"/>
    </source>
</evidence>
<dbReference type="PANTHER" id="PTHR43448">
    <property type="entry name" value="PROTOHEME IX FARNESYLTRANSFERASE, MITOCHONDRIAL"/>
    <property type="match status" value="1"/>
</dbReference>
<keyword evidence="3 8" id="KW-0812">Transmembrane</keyword>
<evidence type="ECO:0000256" key="2">
    <source>
        <dbReference type="ARBA" id="ARBA00022679"/>
    </source>
</evidence>